<feature type="compositionally biased region" description="Basic and acidic residues" evidence="14">
    <location>
        <begin position="1"/>
        <end position="12"/>
    </location>
</feature>
<dbReference type="GO" id="GO:0008531">
    <property type="term" value="F:riboflavin kinase activity"/>
    <property type="evidence" value="ECO:0007669"/>
    <property type="project" value="UniProtKB-EC"/>
</dbReference>
<dbReference type="EC" id="2.7.1.26" evidence="4"/>
<keyword evidence="10" id="KW-0418">Kinase</keyword>
<dbReference type="EMBL" id="NAJP01000002">
    <property type="protein sequence ID" value="TKA49033.1"/>
    <property type="molecule type" value="Genomic_DNA"/>
</dbReference>
<dbReference type="GO" id="GO:0009231">
    <property type="term" value="P:riboflavin biosynthetic process"/>
    <property type="evidence" value="ECO:0007669"/>
    <property type="project" value="InterPro"/>
</dbReference>
<accession>A0A4U0VJ30</accession>
<dbReference type="SMART" id="SM00904">
    <property type="entry name" value="Flavokinase"/>
    <property type="match status" value="1"/>
</dbReference>
<sequence>MSNQHDSQHDSAARPLVAGPDDGPRPPYPLRLDGKVVKGFGRGSSELGIPTANIPLSGLSVGGHEDVDSGVYYGWAGLSPSKATHQHPPQTQNAKYSHLSSPLQETLSSLATEDGTSEKGAVYPMCMSIGWNPFYKNTVRSVEVHIMHHFETDFYGSHMNLSILGFIRPELDYVSKEKLIEDIKTDIEVSGRSLAREPYARLRRDPNDAFAQTGGAQHELFDDVESVDESAQIRSENDLFSDDFTPVAQPVVERAAVSRGRGENQRGRGRGRGGSRGGASFTGLGNDSAQPAPALQQNETQQPSSAPAPDNAPTAPRKEGVTSVRGDRHATGGLKKPKLTEDELAEKMAKISIRNAELNAAHARAEADAASFAEREVQAKQQAAQRQKVERKDRQQMMGEREKNRMRKLKASEGREWDAEKREEDFQKGGRSDKLGGFAGDQEDYSDGREYLYKEPRGDSGYGGGRGGRGGRGKPQSEVSAPRPSEFPALPVKPQVAPEGNAVTGAEREAGVEHSRDFDRVSHEFNGFGHGVQSLDEEVAVVVGEVDEIQAAPDGLDGFAEPVDFTC</sequence>
<evidence type="ECO:0000256" key="7">
    <source>
        <dbReference type="ARBA" id="ARBA00022643"/>
    </source>
</evidence>
<dbReference type="PANTHER" id="PTHR22749">
    <property type="entry name" value="RIBOFLAVIN KINASE/FMN ADENYLYLTRANSFERASE"/>
    <property type="match status" value="1"/>
</dbReference>
<evidence type="ECO:0000256" key="10">
    <source>
        <dbReference type="ARBA" id="ARBA00022777"/>
    </source>
</evidence>
<evidence type="ECO:0000256" key="2">
    <source>
        <dbReference type="ARBA" id="ARBA00005201"/>
    </source>
</evidence>
<dbReference type="STRING" id="329885.A0A4U0VJ30"/>
<evidence type="ECO:0000256" key="11">
    <source>
        <dbReference type="ARBA" id="ARBA00022840"/>
    </source>
</evidence>
<reference evidence="16 17" key="1">
    <citation type="submission" date="2017-03" db="EMBL/GenBank/DDBJ databases">
        <title>Genomes of endolithic fungi from Antarctica.</title>
        <authorList>
            <person name="Coleine C."/>
            <person name="Masonjones S."/>
            <person name="Stajich J.E."/>
        </authorList>
    </citation>
    <scope>NUCLEOTIDE SEQUENCE [LARGE SCALE GENOMIC DNA]</scope>
    <source>
        <strain evidence="16 17">CCFEE 5311</strain>
    </source>
</reference>
<name>A0A4U0VJ30_9PEZI</name>
<evidence type="ECO:0000256" key="12">
    <source>
        <dbReference type="ARBA" id="ARBA00029960"/>
    </source>
</evidence>
<comment type="catalytic activity">
    <reaction evidence="13">
        <text>riboflavin + ATP = FMN + ADP + H(+)</text>
        <dbReference type="Rhea" id="RHEA:14357"/>
        <dbReference type="ChEBI" id="CHEBI:15378"/>
        <dbReference type="ChEBI" id="CHEBI:30616"/>
        <dbReference type="ChEBI" id="CHEBI:57986"/>
        <dbReference type="ChEBI" id="CHEBI:58210"/>
        <dbReference type="ChEBI" id="CHEBI:456216"/>
        <dbReference type="EC" id="2.7.1.26"/>
    </reaction>
</comment>
<keyword evidence="8" id="KW-0808">Transferase</keyword>
<evidence type="ECO:0000256" key="8">
    <source>
        <dbReference type="ARBA" id="ARBA00022679"/>
    </source>
</evidence>
<feature type="region of interest" description="Disordered" evidence="14">
    <location>
        <begin position="359"/>
        <end position="515"/>
    </location>
</feature>
<evidence type="ECO:0000313" key="16">
    <source>
        <dbReference type="EMBL" id="TKA49033.1"/>
    </source>
</evidence>
<dbReference type="OrthoDB" id="276388at2759"/>
<organism evidence="16 17">
    <name type="scientific">Friedmanniomyces endolithicus</name>
    <dbReference type="NCBI Taxonomy" id="329885"/>
    <lineage>
        <taxon>Eukaryota</taxon>
        <taxon>Fungi</taxon>
        <taxon>Dikarya</taxon>
        <taxon>Ascomycota</taxon>
        <taxon>Pezizomycotina</taxon>
        <taxon>Dothideomycetes</taxon>
        <taxon>Dothideomycetidae</taxon>
        <taxon>Mycosphaerellales</taxon>
        <taxon>Teratosphaeriaceae</taxon>
        <taxon>Friedmanniomyces</taxon>
    </lineage>
</organism>
<dbReference type="SUPFAM" id="SSF82114">
    <property type="entry name" value="Riboflavin kinase-like"/>
    <property type="match status" value="1"/>
</dbReference>
<dbReference type="Proteomes" id="UP000310066">
    <property type="component" value="Unassembled WGS sequence"/>
</dbReference>
<proteinExistence type="inferred from homology"/>
<dbReference type="Pfam" id="PF01687">
    <property type="entry name" value="Flavokinase"/>
    <property type="match status" value="1"/>
</dbReference>
<dbReference type="GO" id="GO:0005524">
    <property type="term" value="F:ATP binding"/>
    <property type="evidence" value="ECO:0007669"/>
    <property type="project" value="UniProtKB-KW"/>
</dbReference>
<feature type="compositionally biased region" description="Basic and acidic residues" evidence="14">
    <location>
        <begin position="316"/>
        <end position="330"/>
    </location>
</feature>
<feature type="compositionally biased region" description="Basic and acidic residues" evidence="14">
    <location>
        <begin position="363"/>
        <end position="378"/>
    </location>
</feature>
<evidence type="ECO:0000256" key="9">
    <source>
        <dbReference type="ARBA" id="ARBA00022741"/>
    </source>
</evidence>
<dbReference type="UniPathway" id="UPA00276">
    <property type="reaction ID" value="UER00406"/>
</dbReference>
<feature type="compositionally biased region" description="Basic and acidic residues" evidence="14">
    <location>
        <begin position="446"/>
        <end position="458"/>
    </location>
</feature>
<dbReference type="InterPro" id="IPR023465">
    <property type="entry name" value="Riboflavin_kinase_dom_sf"/>
</dbReference>
<keyword evidence="6" id="KW-0285">Flavoprotein</keyword>
<evidence type="ECO:0000256" key="4">
    <source>
        <dbReference type="ARBA" id="ARBA00012105"/>
    </source>
</evidence>
<protein>
    <recommendedName>
        <fullName evidence="5">Riboflavin kinase</fullName>
        <ecNumber evidence="4">2.7.1.26</ecNumber>
    </recommendedName>
    <alternativeName>
        <fullName evidence="12">Flavin mononucleotide kinase 1</fullName>
    </alternativeName>
</protein>
<evidence type="ECO:0000256" key="3">
    <source>
        <dbReference type="ARBA" id="ARBA00010108"/>
    </source>
</evidence>
<feature type="compositionally biased region" description="Basic and acidic residues" evidence="14">
    <location>
        <begin position="387"/>
        <end position="403"/>
    </location>
</feature>
<keyword evidence="9" id="KW-0547">Nucleotide-binding</keyword>
<keyword evidence="7" id="KW-0288">FMN</keyword>
<keyword evidence="11" id="KW-0067">ATP-binding</keyword>
<dbReference type="GO" id="GO:0005739">
    <property type="term" value="C:mitochondrion"/>
    <property type="evidence" value="ECO:0007669"/>
    <property type="project" value="TreeGrafter"/>
</dbReference>
<feature type="compositionally biased region" description="Polar residues" evidence="14">
    <location>
        <begin position="295"/>
        <end position="305"/>
    </location>
</feature>
<dbReference type="InterPro" id="IPR023468">
    <property type="entry name" value="Riboflavin_kinase"/>
</dbReference>
<comment type="pathway">
    <text evidence="2">Cofactor biosynthesis; FMN biosynthesis; FMN from riboflavin (ATP route): step 1/1.</text>
</comment>
<gene>
    <name evidence="16" type="ORF">B0A54_01109</name>
</gene>
<dbReference type="GO" id="GO:0009398">
    <property type="term" value="P:FMN biosynthetic process"/>
    <property type="evidence" value="ECO:0007669"/>
    <property type="project" value="UniProtKB-UniPathway"/>
</dbReference>
<feature type="region of interest" description="Disordered" evidence="14">
    <location>
        <begin position="1"/>
        <end position="30"/>
    </location>
</feature>
<evidence type="ECO:0000259" key="15">
    <source>
        <dbReference type="SMART" id="SM00904"/>
    </source>
</evidence>
<dbReference type="InterPro" id="IPR015865">
    <property type="entry name" value="Riboflavin_kinase_bac/euk"/>
</dbReference>
<dbReference type="PANTHER" id="PTHR22749:SF6">
    <property type="entry name" value="RIBOFLAVIN KINASE"/>
    <property type="match status" value="1"/>
</dbReference>
<feature type="compositionally biased region" description="Basic and acidic residues" evidence="14">
    <location>
        <begin position="506"/>
        <end position="515"/>
    </location>
</feature>
<evidence type="ECO:0000313" key="17">
    <source>
        <dbReference type="Proteomes" id="UP000310066"/>
    </source>
</evidence>
<feature type="domain" description="Riboflavin kinase" evidence="15">
    <location>
        <begin position="25"/>
        <end position="195"/>
    </location>
</feature>
<comment type="function">
    <text evidence="1">Catalyzes the phosphorylation of riboflavin (vitamin B2) to form flavin mononucleotide (FMN) coenzyme.</text>
</comment>
<evidence type="ECO:0000256" key="5">
    <source>
        <dbReference type="ARBA" id="ARBA00017394"/>
    </source>
</evidence>
<evidence type="ECO:0000256" key="13">
    <source>
        <dbReference type="ARBA" id="ARBA00047880"/>
    </source>
</evidence>
<feature type="compositionally biased region" description="Gly residues" evidence="14">
    <location>
        <begin position="460"/>
        <end position="470"/>
    </location>
</feature>
<dbReference type="Gene3D" id="2.40.30.30">
    <property type="entry name" value="Riboflavin kinase-like"/>
    <property type="match status" value="1"/>
</dbReference>
<comment type="caution">
    <text evidence="16">The sequence shown here is derived from an EMBL/GenBank/DDBJ whole genome shotgun (WGS) entry which is preliminary data.</text>
</comment>
<feature type="compositionally biased region" description="Basic and acidic residues" evidence="14">
    <location>
        <begin position="410"/>
        <end position="434"/>
    </location>
</feature>
<comment type="similarity">
    <text evidence="3">Belongs to the flavokinase family.</text>
</comment>
<evidence type="ECO:0000256" key="1">
    <source>
        <dbReference type="ARBA" id="ARBA00003572"/>
    </source>
</evidence>
<evidence type="ECO:0000256" key="6">
    <source>
        <dbReference type="ARBA" id="ARBA00022630"/>
    </source>
</evidence>
<feature type="region of interest" description="Disordered" evidence="14">
    <location>
        <begin position="253"/>
        <end position="342"/>
    </location>
</feature>
<dbReference type="AlphaFoldDB" id="A0A4U0VJ30"/>
<evidence type="ECO:0000256" key="14">
    <source>
        <dbReference type="SAM" id="MobiDB-lite"/>
    </source>
</evidence>